<evidence type="ECO:0000259" key="11">
    <source>
        <dbReference type="PROSITE" id="PS50075"/>
    </source>
</evidence>
<evidence type="ECO:0000256" key="10">
    <source>
        <dbReference type="ARBA" id="ARBA00023268"/>
    </source>
</evidence>
<evidence type="ECO:0000256" key="6">
    <source>
        <dbReference type="ARBA" id="ARBA00022857"/>
    </source>
</evidence>
<accession>A0A8J2NRS9</accession>
<dbReference type="SMART" id="SM00822">
    <property type="entry name" value="PKS_KR"/>
    <property type="match status" value="1"/>
</dbReference>
<organism evidence="12 13">
    <name type="scientific">Allacma fusca</name>
    <dbReference type="NCBI Taxonomy" id="39272"/>
    <lineage>
        <taxon>Eukaryota</taxon>
        <taxon>Metazoa</taxon>
        <taxon>Ecdysozoa</taxon>
        <taxon>Arthropoda</taxon>
        <taxon>Hexapoda</taxon>
        <taxon>Collembola</taxon>
        <taxon>Symphypleona</taxon>
        <taxon>Sminthuridae</taxon>
        <taxon>Allacma</taxon>
    </lineage>
</organism>
<dbReference type="GO" id="GO:0006633">
    <property type="term" value="P:fatty acid biosynthetic process"/>
    <property type="evidence" value="ECO:0007669"/>
    <property type="project" value="UniProtKB-KW"/>
</dbReference>
<dbReference type="Pfam" id="PF00975">
    <property type="entry name" value="Thioesterase"/>
    <property type="match status" value="1"/>
</dbReference>
<dbReference type="InterPro" id="IPR001031">
    <property type="entry name" value="Thioesterase"/>
</dbReference>
<dbReference type="Pfam" id="PF13602">
    <property type="entry name" value="ADH_zinc_N_2"/>
    <property type="match status" value="1"/>
</dbReference>
<evidence type="ECO:0000256" key="5">
    <source>
        <dbReference type="ARBA" id="ARBA00022832"/>
    </source>
</evidence>
<dbReference type="EMBL" id="CAJVCH010099426">
    <property type="protein sequence ID" value="CAG7723467.1"/>
    <property type="molecule type" value="Genomic_DNA"/>
</dbReference>
<sequence>SIQPLNVTRINIAGEEFAWLPEVQTALKKTTNPDSRIYLTSQNDPTSGIIGLTKCLALEKGGENIRCIFDPDGKLNLDFSNPDEALTQILEKDLLMNVYKDGKFGNYFHLPLEDNVTKNLPYKAVEHAFVNPLTPGDLSSLRWIESSLGIGHEARNNSSLCKVSYAALNFRDVMLATGKLPVDASSGHQDCILGFEFSGLDQAGQRVMGILSSKGLATSVLANPEFLWEIPENWSLEDAATVPIVYATAYYALFNRGRLTPGQSILIHSGTGGVGQAAISIALANNCEVITTVGTEEKRKLIKELFPKLKDEKVGNSRDCSFENQVMELTQGRGVDLVLNSLADDKLQASVRCLGMHGKFLEIGAFDAFANTPLGMSTFLKNTEFHGIFLNQIFTKPKWEKELLKENFKKGIESGVVKPLPRTVFKHDKIEEAFRYMASGKHVGKVLIDVWNQPETRNNVKGCNSVVSAVPRTYFKGDRAYIIVGGLGGLGLEVANWLVERGVKHLILPSRSGFKFGYQKLCFKKWQDQGIKVETPKIDLSGFCTAEIFMKNLLKDVKIGGIFNSSMVLQDGLFQDQTQEKFKSVSEPKINQSSPVCTSVVLLDKSPRNTKGGDLTSTLMNMFGIKDISKLNPDTKLTELGMDSLIGVELKQTLEREYDLPLTVNQMRALTVGDVKRIEAGIMSSKNLKDGTRPEHQGELPFKLHEDALVRLGTGVSDTAPLFIVHGNFGGAETFELLAEKLQCDTYGFQFGPYSRLESIPDIAKGYVEELKQIVPEGPYNIAGYSGGGTIAFEMAQILEKDYSDTVNNLVFLDGSCDWTSSKPSMKTIFTSVLAVAEAFANFTEEEKSDFRNRLGDDFDDNIRLWKEHYQKKIPQVNTDRLVAISSVYIKFVQRVFDHLPTVTYSGKVTLVKTNQTQFFQDELYNIREHAPGEICVHVVRGSHFSFLAEDFVQETADILNDIFGNRNTSVKAKH</sequence>
<dbReference type="Pfam" id="PF23297">
    <property type="entry name" value="ACP_SdgA_C"/>
    <property type="match status" value="1"/>
</dbReference>
<keyword evidence="1" id="KW-0596">Phosphopantetheine</keyword>
<keyword evidence="2" id="KW-0444">Lipid biosynthesis</keyword>
<reference evidence="12" key="1">
    <citation type="submission" date="2021-06" db="EMBL/GenBank/DDBJ databases">
        <authorList>
            <person name="Hodson N. C."/>
            <person name="Mongue J. A."/>
            <person name="Jaron S. K."/>
        </authorList>
    </citation>
    <scope>NUCLEOTIDE SEQUENCE</scope>
</reference>
<feature type="domain" description="Carrier" evidence="11">
    <location>
        <begin position="606"/>
        <end position="686"/>
    </location>
</feature>
<dbReference type="InterPro" id="IPR057326">
    <property type="entry name" value="KR_dom"/>
</dbReference>
<dbReference type="InterPro" id="IPR020843">
    <property type="entry name" value="ER"/>
</dbReference>
<dbReference type="InterPro" id="IPR020806">
    <property type="entry name" value="PKS_PP-bd"/>
</dbReference>
<evidence type="ECO:0000313" key="13">
    <source>
        <dbReference type="Proteomes" id="UP000708208"/>
    </source>
</evidence>
<keyword evidence="8" id="KW-0443">Lipid metabolism</keyword>
<proteinExistence type="predicted"/>
<keyword evidence="5" id="KW-0276">Fatty acid metabolism</keyword>
<keyword evidence="13" id="KW-1185">Reference proteome</keyword>
<dbReference type="GO" id="GO:0016491">
    <property type="term" value="F:oxidoreductase activity"/>
    <property type="evidence" value="ECO:0007669"/>
    <property type="project" value="UniProtKB-KW"/>
</dbReference>
<name>A0A8J2NRS9_9HEXA</name>
<dbReference type="Proteomes" id="UP000708208">
    <property type="component" value="Unassembled WGS sequence"/>
</dbReference>
<dbReference type="AlphaFoldDB" id="A0A8J2NRS9"/>
<evidence type="ECO:0000256" key="1">
    <source>
        <dbReference type="ARBA" id="ARBA00022450"/>
    </source>
</evidence>
<evidence type="ECO:0000313" key="12">
    <source>
        <dbReference type="EMBL" id="CAG7723467.1"/>
    </source>
</evidence>
<keyword evidence="7" id="KW-0560">Oxidoreductase</keyword>
<evidence type="ECO:0000256" key="4">
    <source>
        <dbReference type="ARBA" id="ARBA00022679"/>
    </source>
</evidence>
<dbReference type="InterPro" id="IPR049391">
    <property type="entry name" value="FAS_pseudo-KR"/>
</dbReference>
<comment type="caution">
    <text evidence="12">The sequence shown here is derived from an EMBL/GenBank/DDBJ whole genome shotgun (WGS) entry which is preliminary data.</text>
</comment>
<evidence type="ECO:0000256" key="7">
    <source>
        <dbReference type="ARBA" id="ARBA00023002"/>
    </source>
</evidence>
<keyword evidence="10" id="KW-0511">Multifunctional enzyme</keyword>
<feature type="non-terminal residue" evidence="12">
    <location>
        <position position="975"/>
    </location>
</feature>
<keyword evidence="6" id="KW-0521">NADP</keyword>
<evidence type="ECO:0000256" key="3">
    <source>
        <dbReference type="ARBA" id="ARBA00022553"/>
    </source>
</evidence>
<evidence type="ECO:0000256" key="9">
    <source>
        <dbReference type="ARBA" id="ARBA00023160"/>
    </source>
</evidence>
<dbReference type="PANTHER" id="PTHR43775">
    <property type="entry name" value="FATTY ACID SYNTHASE"/>
    <property type="match status" value="1"/>
</dbReference>
<dbReference type="SMART" id="SM00823">
    <property type="entry name" value="PKS_PP"/>
    <property type="match status" value="1"/>
</dbReference>
<dbReference type="CDD" id="cd05195">
    <property type="entry name" value="enoyl_red"/>
    <property type="match status" value="1"/>
</dbReference>
<keyword evidence="9" id="KW-0275">Fatty acid biosynthesis</keyword>
<keyword evidence="4" id="KW-0808">Transferase</keyword>
<protein>
    <recommendedName>
        <fullName evidence="11">Carrier domain-containing protein</fullName>
    </recommendedName>
</protein>
<dbReference type="GO" id="GO:0031177">
    <property type="term" value="F:phosphopantetheine binding"/>
    <property type="evidence" value="ECO:0007669"/>
    <property type="project" value="InterPro"/>
</dbReference>
<dbReference type="InterPro" id="IPR050091">
    <property type="entry name" value="PKS_NRPS_Biosynth_Enz"/>
</dbReference>
<dbReference type="Pfam" id="PF21149">
    <property type="entry name" value="FAS_pseudo-KR"/>
    <property type="match status" value="1"/>
</dbReference>
<dbReference type="PANTHER" id="PTHR43775:SF7">
    <property type="entry name" value="FATTY ACID SYNTHASE"/>
    <property type="match status" value="1"/>
</dbReference>
<dbReference type="FunFam" id="3.40.50.720:FF:000209">
    <property type="entry name" value="Polyketide synthase Pks12"/>
    <property type="match status" value="1"/>
</dbReference>
<gene>
    <name evidence="12" type="ORF">AFUS01_LOCUS12554</name>
</gene>
<dbReference type="OrthoDB" id="329835at2759"/>
<dbReference type="PROSITE" id="PS50075">
    <property type="entry name" value="CARRIER"/>
    <property type="match status" value="1"/>
</dbReference>
<dbReference type="Pfam" id="PF08659">
    <property type="entry name" value="KR"/>
    <property type="match status" value="1"/>
</dbReference>
<dbReference type="GO" id="GO:0004312">
    <property type="term" value="F:fatty acid synthase activity"/>
    <property type="evidence" value="ECO:0007669"/>
    <property type="project" value="TreeGrafter"/>
</dbReference>
<dbReference type="InterPro" id="IPR009081">
    <property type="entry name" value="PP-bd_ACP"/>
</dbReference>
<dbReference type="SMART" id="SM00829">
    <property type="entry name" value="PKS_ER"/>
    <property type="match status" value="1"/>
</dbReference>
<evidence type="ECO:0000256" key="8">
    <source>
        <dbReference type="ARBA" id="ARBA00023098"/>
    </source>
</evidence>
<evidence type="ECO:0000256" key="2">
    <source>
        <dbReference type="ARBA" id="ARBA00022516"/>
    </source>
</evidence>
<keyword evidence="3" id="KW-0597">Phosphoprotein</keyword>
<dbReference type="InterPro" id="IPR013968">
    <property type="entry name" value="PKS_KR"/>
</dbReference>